<name>A0A7I9VIM5_9BACT</name>
<dbReference type="NCBIfam" id="NF009402">
    <property type="entry name" value="PRK12767.1-1"/>
    <property type="match status" value="1"/>
</dbReference>
<gene>
    <name evidence="3" type="ORF">AMYX_09950</name>
</gene>
<sequence length="354" mass="39364">MAGAEARRELTALVTGAGAPPGVSIFKALRQSALRPRVVATDADPISVGLFRADAGYVLPRVTADEPAYLSRLEEVCRRERVDLVCFGSEVEMRRVAPFRAELERRTGARLVVNEAALLERFMDKWGMFEALHDRGLPVPETVLAGDRAAAAALVARRGFPLILKPRHGSGSRDLHLVKSAGELAWLTEHVPEPVLQEHLLPDDEEYTVGVYRSPRSGYLGQITFRRSLAAGLTYKAEVVFDEEIAAACRRVVEAFDLWGPVNLQLRKTREGVRVFEINLRFSSSAVMRAHFGFNEAELCLRDLVLGEPLAMPAVRRGWALRYWDEVYLDEEACAAVRRDGRVEGPAGRKEADF</sequence>
<evidence type="ECO:0000259" key="2">
    <source>
        <dbReference type="PROSITE" id="PS50975"/>
    </source>
</evidence>
<dbReference type="Gene3D" id="3.30.470.20">
    <property type="entry name" value="ATP-grasp fold, B domain"/>
    <property type="match status" value="1"/>
</dbReference>
<dbReference type="AlphaFoldDB" id="A0A7I9VIM5"/>
<comment type="caution">
    <text evidence="3">The sequence shown here is derived from an EMBL/GenBank/DDBJ whole genome shotgun (WGS) entry which is preliminary data.</text>
</comment>
<dbReference type="PROSITE" id="PS50975">
    <property type="entry name" value="ATP_GRASP"/>
    <property type="match status" value="1"/>
</dbReference>
<feature type="domain" description="ATP-grasp" evidence="2">
    <location>
        <begin position="129"/>
        <end position="305"/>
    </location>
</feature>
<reference evidence="4" key="1">
    <citation type="journal article" date="2020" name="Appl. Environ. Microbiol.">
        <title>Diazotrophic Anaeromyxobacter Isolates from Soils.</title>
        <authorList>
            <person name="Masuda Y."/>
            <person name="Yamanaka H."/>
            <person name="Xu Z.X."/>
            <person name="Shiratori Y."/>
            <person name="Aono T."/>
            <person name="Amachi S."/>
            <person name="Senoo K."/>
            <person name="Itoh H."/>
        </authorList>
    </citation>
    <scope>NUCLEOTIDE SEQUENCE [LARGE SCALE GENOMIC DNA]</scope>
    <source>
        <strain evidence="4">R267</strain>
    </source>
</reference>
<dbReference type="RefSeq" id="WP_176063556.1">
    <property type="nucleotide sequence ID" value="NZ_BJTG01000002.1"/>
</dbReference>
<dbReference type="SUPFAM" id="SSF56059">
    <property type="entry name" value="Glutathione synthetase ATP-binding domain-like"/>
    <property type="match status" value="1"/>
</dbReference>
<dbReference type="Pfam" id="PF15632">
    <property type="entry name" value="ATPgrasp_Ter"/>
    <property type="match status" value="1"/>
</dbReference>
<organism evidence="3 4">
    <name type="scientific">Anaeromyxobacter diazotrophicus</name>
    <dbReference type="NCBI Taxonomy" id="2590199"/>
    <lineage>
        <taxon>Bacteria</taxon>
        <taxon>Pseudomonadati</taxon>
        <taxon>Myxococcota</taxon>
        <taxon>Myxococcia</taxon>
        <taxon>Myxococcales</taxon>
        <taxon>Cystobacterineae</taxon>
        <taxon>Anaeromyxobacteraceae</taxon>
        <taxon>Anaeromyxobacter</taxon>
    </lineage>
</organism>
<keyword evidence="4" id="KW-1185">Reference proteome</keyword>
<dbReference type="InterPro" id="IPR048764">
    <property type="entry name" value="PylC_N"/>
</dbReference>
<keyword evidence="1" id="KW-0067">ATP-binding</keyword>
<dbReference type="EMBL" id="BJTG01000002">
    <property type="protein sequence ID" value="GEJ56254.1"/>
    <property type="molecule type" value="Genomic_DNA"/>
</dbReference>
<keyword evidence="1" id="KW-0547">Nucleotide-binding</keyword>
<dbReference type="Gene3D" id="3.30.1490.20">
    <property type="entry name" value="ATP-grasp fold, A domain"/>
    <property type="match status" value="1"/>
</dbReference>
<proteinExistence type="predicted"/>
<accession>A0A7I9VIM5</accession>
<dbReference type="Proteomes" id="UP000503640">
    <property type="component" value="Unassembled WGS sequence"/>
</dbReference>
<evidence type="ECO:0000256" key="1">
    <source>
        <dbReference type="PROSITE-ProRule" id="PRU00409"/>
    </source>
</evidence>
<evidence type="ECO:0000313" key="3">
    <source>
        <dbReference type="EMBL" id="GEJ56254.1"/>
    </source>
</evidence>
<dbReference type="Pfam" id="PF21360">
    <property type="entry name" value="PylC-like_N"/>
    <property type="match status" value="1"/>
</dbReference>
<dbReference type="Gene3D" id="3.40.50.20">
    <property type="match status" value="1"/>
</dbReference>
<evidence type="ECO:0000313" key="4">
    <source>
        <dbReference type="Proteomes" id="UP000503640"/>
    </source>
</evidence>
<dbReference type="GO" id="GO:0046872">
    <property type="term" value="F:metal ion binding"/>
    <property type="evidence" value="ECO:0007669"/>
    <property type="project" value="InterPro"/>
</dbReference>
<protein>
    <submittedName>
        <fullName evidence="3">Carbamoyl phosphate synthase</fullName>
    </submittedName>
</protein>
<dbReference type="InterPro" id="IPR013815">
    <property type="entry name" value="ATP_grasp_subdomain_1"/>
</dbReference>
<dbReference type="InterPro" id="IPR011761">
    <property type="entry name" value="ATP-grasp"/>
</dbReference>
<dbReference type="GO" id="GO:0005524">
    <property type="term" value="F:ATP binding"/>
    <property type="evidence" value="ECO:0007669"/>
    <property type="project" value="UniProtKB-UniRule"/>
</dbReference>